<proteinExistence type="predicted"/>
<protein>
    <submittedName>
        <fullName evidence="3">DNA-3-methyladenine glycosylase I</fullName>
        <ecNumber evidence="3">3.2.2.20</ecNumber>
    </submittedName>
</protein>
<feature type="binding site" evidence="1">
    <location>
        <position position="13"/>
    </location>
    <ligand>
        <name>Zn(2+)</name>
        <dbReference type="ChEBI" id="CHEBI:29105"/>
    </ligand>
</feature>
<dbReference type="InterPro" id="IPR052891">
    <property type="entry name" value="DNA-3mA_glycosylase"/>
</dbReference>
<keyword evidence="1" id="KW-0862">Zinc</keyword>
<dbReference type="PANTHER" id="PTHR30037">
    <property type="entry name" value="DNA-3-METHYLADENINE GLYCOSYLASE 1"/>
    <property type="match status" value="1"/>
</dbReference>
<evidence type="ECO:0000259" key="2">
    <source>
        <dbReference type="PROSITE" id="PS50222"/>
    </source>
</evidence>
<dbReference type="EC" id="3.2.2.20" evidence="3"/>
<reference evidence="3 4" key="1">
    <citation type="submission" date="2014-02" db="EMBL/GenBank/DDBJ databases">
        <authorList>
            <person name="Manrique M."/>
        </authorList>
    </citation>
    <scope>NUCLEOTIDE SEQUENCE [LARGE SCALE GENOMIC DNA]</scope>
    <source>
        <strain evidence="3 4">LMG17956</strain>
    </source>
</reference>
<dbReference type="GO" id="GO:0006284">
    <property type="term" value="P:base-excision repair"/>
    <property type="evidence" value="ECO:0007669"/>
    <property type="project" value="InterPro"/>
</dbReference>
<dbReference type="PROSITE" id="PS50222">
    <property type="entry name" value="EF_HAND_2"/>
    <property type="match status" value="1"/>
</dbReference>
<dbReference type="AlphaFoldDB" id="A0A060RIA3"/>
<dbReference type="Gene3D" id="1.10.340.30">
    <property type="entry name" value="Hypothetical protein, domain 2"/>
    <property type="match status" value="1"/>
</dbReference>
<dbReference type="SUPFAM" id="SSF48150">
    <property type="entry name" value="DNA-glycosylase"/>
    <property type="match status" value="1"/>
</dbReference>
<feature type="binding site" evidence="1">
    <location>
        <position position="185"/>
    </location>
    <ligand>
        <name>Zn(2+)</name>
        <dbReference type="ChEBI" id="CHEBI:29105"/>
    </ligand>
</feature>
<evidence type="ECO:0000313" key="3">
    <source>
        <dbReference type="EMBL" id="CDO18816.1"/>
    </source>
</evidence>
<keyword evidence="1" id="KW-0479">Metal-binding</keyword>
<feature type="domain" description="EF-hand" evidence="2">
    <location>
        <begin position="61"/>
        <end position="96"/>
    </location>
</feature>
<keyword evidence="3" id="KW-0378">Hydrolase</keyword>
<dbReference type="GO" id="GO:0005509">
    <property type="term" value="F:calcium ion binding"/>
    <property type="evidence" value="ECO:0007669"/>
    <property type="project" value="InterPro"/>
</dbReference>
<gene>
    <name evidence="3" type="ORF">BN963_SGAL_02023</name>
</gene>
<dbReference type="GO" id="GO:0008725">
    <property type="term" value="F:DNA-3-methyladenine glycosylase activity"/>
    <property type="evidence" value="ECO:0007669"/>
    <property type="project" value="UniProtKB-EC"/>
</dbReference>
<feature type="binding site" evidence="1">
    <location>
        <position position="27"/>
    </location>
    <ligand>
        <name>Zn(2+)</name>
        <dbReference type="ChEBI" id="CHEBI:29105"/>
    </ligand>
</feature>
<evidence type="ECO:0000256" key="1">
    <source>
        <dbReference type="PIRSR" id="PIRSR605019-1"/>
    </source>
</evidence>
<name>A0A060RIA3_9STRE</name>
<organism evidence="3 4">
    <name type="scientific">Streptococcus gallolyticus</name>
    <dbReference type="NCBI Taxonomy" id="315405"/>
    <lineage>
        <taxon>Bacteria</taxon>
        <taxon>Bacillati</taxon>
        <taxon>Bacillota</taxon>
        <taxon>Bacilli</taxon>
        <taxon>Lactobacillales</taxon>
        <taxon>Streptococcaceae</taxon>
        <taxon>Streptococcus</taxon>
    </lineage>
</organism>
<feature type="binding site" evidence="1">
    <location>
        <position position="189"/>
    </location>
    <ligand>
        <name>Zn(2+)</name>
        <dbReference type="ChEBI" id="CHEBI:29105"/>
    </ligand>
</feature>
<reference evidence="3 4" key="2">
    <citation type="submission" date="2014-05" db="EMBL/GenBank/DDBJ databases">
        <title>Genome sequence of Streptococcus gallolyticus.</title>
        <authorList>
            <person name="Del Campo R."/>
        </authorList>
    </citation>
    <scope>NUCLEOTIDE SEQUENCE [LARGE SCALE GENOMIC DNA]</scope>
    <source>
        <strain evidence="3 4">LMG17956</strain>
    </source>
</reference>
<dbReference type="InterPro" id="IPR002048">
    <property type="entry name" value="EF_hand_dom"/>
</dbReference>
<evidence type="ECO:0000313" key="4">
    <source>
        <dbReference type="Proteomes" id="UP000027584"/>
    </source>
</evidence>
<dbReference type="Proteomes" id="UP000027584">
    <property type="component" value="Unassembled WGS sequence"/>
</dbReference>
<dbReference type="InterPro" id="IPR005019">
    <property type="entry name" value="Adenine_glyco"/>
</dbReference>
<keyword evidence="3" id="KW-0326">Glycosidase</keyword>
<dbReference type="Pfam" id="PF03352">
    <property type="entry name" value="Adenine_glyco"/>
    <property type="match status" value="1"/>
</dbReference>
<accession>A0A060RIA3</accession>
<comment type="caution">
    <text evidence="3">The sequence shown here is derived from an EMBL/GenBank/DDBJ whole genome shotgun (WGS) entry which is preliminary data.</text>
</comment>
<dbReference type="InterPro" id="IPR011257">
    <property type="entry name" value="DNA_glycosylase"/>
</dbReference>
<dbReference type="PANTHER" id="PTHR30037:SF4">
    <property type="entry name" value="DNA-3-METHYLADENINE GLYCOSYLASE I"/>
    <property type="match status" value="1"/>
</dbReference>
<sequence>MIQKGLSMTDGKCRAWYEGDHILEEYHDNEWCKVAHDDQFQFEMLCLEGASVGLSWKTIMHKRENYRRAFHDFDIDTCAKMSDDELEQLLSNSGLIRNRNKIFSVRKNAQIVQEIQKEFGSFDAYLWSFTDGKQIDNKWKTPEDVPTVSDLSERLSKDMKKRGIGFVGPVITYSFLQAVGIVNDHLINCDYR</sequence>
<dbReference type="EMBL" id="CCBC010000205">
    <property type="protein sequence ID" value="CDO18816.1"/>
    <property type="molecule type" value="Genomic_DNA"/>
</dbReference>